<accession>A0A0G3GVI3</accession>
<evidence type="ECO:0000313" key="3">
    <source>
        <dbReference type="EMBL" id="AKK05139.1"/>
    </source>
</evidence>
<protein>
    <submittedName>
        <fullName evidence="3">Putative DUF4185 family protein</fullName>
    </submittedName>
</protein>
<dbReference type="CDD" id="cd15482">
    <property type="entry name" value="Sialidase_non-viral"/>
    <property type="match status" value="1"/>
</dbReference>
<reference evidence="4" key="2">
    <citation type="submission" date="2015-05" db="EMBL/GenBank/DDBJ databases">
        <title>Complete genome sequence of Corynebacterium mustelae DSM 45274, isolated from various tissues of a male ferret with lethal sepsis.</title>
        <authorList>
            <person name="Ruckert C."/>
            <person name="Albersmeier A."/>
            <person name="Winkler A."/>
            <person name="Tauch A."/>
        </authorList>
    </citation>
    <scope>NUCLEOTIDE SEQUENCE [LARGE SCALE GENOMIC DNA]</scope>
    <source>
        <strain evidence="4">DSM 45274</strain>
    </source>
</reference>
<dbReference type="AlphaFoldDB" id="A0A0G3GVI3"/>
<evidence type="ECO:0000256" key="1">
    <source>
        <dbReference type="SAM" id="SignalP"/>
    </source>
</evidence>
<keyword evidence="4" id="KW-1185">Reference proteome</keyword>
<dbReference type="STRING" id="571915.CMUST_03975"/>
<feature type="chain" id="PRO_5005184522" evidence="1">
    <location>
        <begin position="27"/>
        <end position="458"/>
    </location>
</feature>
<dbReference type="EMBL" id="CP011542">
    <property type="protein sequence ID" value="AKK05139.1"/>
    <property type="molecule type" value="Genomic_DNA"/>
</dbReference>
<feature type="signal peptide" evidence="1">
    <location>
        <begin position="1"/>
        <end position="26"/>
    </location>
</feature>
<dbReference type="Pfam" id="PF13810">
    <property type="entry name" value="DUF4185"/>
    <property type="match status" value="1"/>
</dbReference>
<evidence type="ECO:0000313" key="4">
    <source>
        <dbReference type="Proteomes" id="UP000035199"/>
    </source>
</evidence>
<gene>
    <name evidence="3" type="ORF">CMUST_03975</name>
</gene>
<reference evidence="3 4" key="1">
    <citation type="journal article" date="2015" name="Genome Announc.">
        <title>Complete Genome Sequence of the Type Strain Corynebacterium mustelae DSM 45274, Isolated from Various Tissues of a Male Ferret with Lethal Sepsis.</title>
        <authorList>
            <person name="Ruckert C."/>
            <person name="Eimer J."/>
            <person name="Winkler A."/>
            <person name="Tauch A."/>
        </authorList>
    </citation>
    <scope>NUCLEOTIDE SEQUENCE [LARGE SCALE GENOMIC DNA]</scope>
    <source>
        <strain evidence="3 4">DSM 45274</strain>
    </source>
</reference>
<organism evidence="3 4">
    <name type="scientific">Corynebacterium mustelae</name>
    <dbReference type="NCBI Taxonomy" id="571915"/>
    <lineage>
        <taxon>Bacteria</taxon>
        <taxon>Bacillati</taxon>
        <taxon>Actinomycetota</taxon>
        <taxon>Actinomycetes</taxon>
        <taxon>Mycobacteriales</taxon>
        <taxon>Corynebacteriaceae</taxon>
        <taxon>Corynebacterium</taxon>
    </lineage>
</organism>
<dbReference type="KEGG" id="cmv:CMUST_03975"/>
<dbReference type="PATRIC" id="fig|571915.4.peg.849"/>
<feature type="domain" description="DUF4185" evidence="2">
    <location>
        <begin position="85"/>
        <end position="388"/>
    </location>
</feature>
<dbReference type="Proteomes" id="UP000035199">
    <property type="component" value="Chromosome"/>
</dbReference>
<dbReference type="SUPFAM" id="SSF110296">
    <property type="entry name" value="Oligoxyloglucan reducing end-specific cellobiohydrolase"/>
    <property type="match status" value="1"/>
</dbReference>
<keyword evidence="1" id="KW-0732">Signal</keyword>
<dbReference type="RefSeq" id="WP_083987406.1">
    <property type="nucleotide sequence ID" value="NZ_CP011542.1"/>
</dbReference>
<name>A0A0G3GVI3_9CORY</name>
<dbReference type="InterPro" id="IPR025442">
    <property type="entry name" value="DUF4185"/>
</dbReference>
<proteinExistence type="predicted"/>
<evidence type="ECO:0000259" key="2">
    <source>
        <dbReference type="Pfam" id="PF13810"/>
    </source>
</evidence>
<sequence>MNNQRLMALGLVTAALITATATPAHAQSSSSSSLDSLSSSSSSGSSLIDFFKSLGSSPITNFFVTISEGLTTKTIGDILGPGISDHVGFMSGDLGIMVPVGENEEFAIIFGDSFRGARFGQGDWLSPVGVIAAYDASGKITIKRPLNSGDRVEQLLDYAHNERNLTFLPSDVINLDGTLYMQGMWNEGVGNVLSTQIWKSTDSGKTWQSVATTDKHHMNGFGDLITWERGTDGYIYVMSSRFQRADSVYLSRFRPEQIGDRDTWEHYINGTWKVPTSASELTPIISTNVKAGEMSLRRIDNHWVLAMFNARTASIDVRISKDIATNWNDIKPAHVVVASAAGWASSQSPSNFTQLYGGYIAPGSRIDNLNIVVSQWNTINNSRYMSTQFNVRGLDTFFGISAHSGEVVRHKDGDESVLEVETQPVSPEVAEQLTEEKAMEAATDIQVIPLDDKAPVKP</sequence>